<reference evidence="2" key="1">
    <citation type="submission" date="2023-03" db="EMBL/GenBank/DDBJ databases">
        <title>Massive genome expansion in bonnet fungi (Mycena s.s.) driven by repeated elements and novel gene families across ecological guilds.</title>
        <authorList>
            <consortium name="Lawrence Berkeley National Laboratory"/>
            <person name="Harder C.B."/>
            <person name="Miyauchi S."/>
            <person name="Viragh M."/>
            <person name="Kuo A."/>
            <person name="Thoen E."/>
            <person name="Andreopoulos B."/>
            <person name="Lu D."/>
            <person name="Skrede I."/>
            <person name="Drula E."/>
            <person name="Henrissat B."/>
            <person name="Morin E."/>
            <person name="Kohler A."/>
            <person name="Barry K."/>
            <person name="LaButti K."/>
            <person name="Morin E."/>
            <person name="Salamov A."/>
            <person name="Lipzen A."/>
            <person name="Mereny Z."/>
            <person name="Hegedus B."/>
            <person name="Baldrian P."/>
            <person name="Stursova M."/>
            <person name="Weitz H."/>
            <person name="Taylor A."/>
            <person name="Grigoriev I.V."/>
            <person name="Nagy L.G."/>
            <person name="Martin F."/>
            <person name="Kauserud H."/>
        </authorList>
    </citation>
    <scope>NUCLEOTIDE SEQUENCE</scope>
    <source>
        <strain evidence="2">CBHHK188m</strain>
    </source>
</reference>
<sequence length="198" mass="22703">MSLVISTDLVSTSGTEEEDQKIKLECYGIRIKVFHFEQARRNTKDLWTTIIDMFFLGRNFRYTPNSTNSTSIARHFLLRVTEEDPTTGVRTVKPAGTIRGHLVNPDGPVKRYKLSRLAVDKDYRKHRFGRVLVESLNEWVKAEAARLECAAEIECHAQLPVIPFYAKFGYEEEGEEFDEDGAPHKNMILRIPLTTSNP</sequence>
<dbReference type="Pfam" id="PF13673">
    <property type="entry name" value="Acetyltransf_10"/>
    <property type="match status" value="1"/>
</dbReference>
<protein>
    <submittedName>
        <fullName evidence="2">Acyl-CoA N-acyltransferase</fullName>
    </submittedName>
</protein>
<keyword evidence="3" id="KW-1185">Reference proteome</keyword>
<accession>A0AAD7IZY5</accession>
<dbReference type="InterPro" id="IPR000182">
    <property type="entry name" value="GNAT_dom"/>
</dbReference>
<organism evidence="2 3">
    <name type="scientific">Mycena maculata</name>
    <dbReference type="NCBI Taxonomy" id="230809"/>
    <lineage>
        <taxon>Eukaryota</taxon>
        <taxon>Fungi</taxon>
        <taxon>Dikarya</taxon>
        <taxon>Basidiomycota</taxon>
        <taxon>Agaricomycotina</taxon>
        <taxon>Agaricomycetes</taxon>
        <taxon>Agaricomycetidae</taxon>
        <taxon>Agaricales</taxon>
        <taxon>Marasmiineae</taxon>
        <taxon>Mycenaceae</taxon>
        <taxon>Mycena</taxon>
    </lineage>
</organism>
<dbReference type="PROSITE" id="PS51186">
    <property type="entry name" value="GNAT"/>
    <property type="match status" value="1"/>
</dbReference>
<dbReference type="SUPFAM" id="SSF55729">
    <property type="entry name" value="Acyl-CoA N-acyltransferases (Nat)"/>
    <property type="match status" value="1"/>
</dbReference>
<dbReference type="GO" id="GO:0016747">
    <property type="term" value="F:acyltransferase activity, transferring groups other than amino-acyl groups"/>
    <property type="evidence" value="ECO:0007669"/>
    <property type="project" value="InterPro"/>
</dbReference>
<dbReference type="EMBL" id="JARJLG010000073">
    <property type="protein sequence ID" value="KAJ7752814.1"/>
    <property type="molecule type" value="Genomic_DNA"/>
</dbReference>
<evidence type="ECO:0000313" key="2">
    <source>
        <dbReference type="EMBL" id="KAJ7752814.1"/>
    </source>
</evidence>
<dbReference type="AlphaFoldDB" id="A0AAD7IZY5"/>
<evidence type="ECO:0000259" key="1">
    <source>
        <dbReference type="PROSITE" id="PS51186"/>
    </source>
</evidence>
<name>A0AAD7IZY5_9AGAR</name>
<feature type="domain" description="N-acetyltransferase" evidence="1">
    <location>
        <begin position="41"/>
        <end position="194"/>
    </location>
</feature>
<comment type="caution">
    <text evidence="2">The sequence shown here is derived from an EMBL/GenBank/DDBJ whole genome shotgun (WGS) entry which is preliminary data.</text>
</comment>
<dbReference type="CDD" id="cd04301">
    <property type="entry name" value="NAT_SF"/>
    <property type="match status" value="1"/>
</dbReference>
<proteinExistence type="predicted"/>
<gene>
    <name evidence="2" type="ORF">DFH07DRAFT_960463</name>
</gene>
<evidence type="ECO:0000313" key="3">
    <source>
        <dbReference type="Proteomes" id="UP001215280"/>
    </source>
</evidence>
<dbReference type="Proteomes" id="UP001215280">
    <property type="component" value="Unassembled WGS sequence"/>
</dbReference>
<dbReference type="Gene3D" id="3.40.630.30">
    <property type="match status" value="1"/>
</dbReference>
<dbReference type="InterPro" id="IPR016181">
    <property type="entry name" value="Acyl_CoA_acyltransferase"/>
</dbReference>